<comment type="caution">
    <text evidence="2">The sequence shown here is derived from an EMBL/GenBank/DDBJ whole genome shotgun (WGS) entry which is preliminary data.</text>
</comment>
<name>A0AAV7JTT5_9METZ</name>
<gene>
    <name evidence="2" type="ORF">LOD99_7348</name>
</gene>
<dbReference type="EMBL" id="JAKMXF010000299">
    <property type="protein sequence ID" value="KAI6652334.1"/>
    <property type="molecule type" value="Genomic_DNA"/>
</dbReference>
<keyword evidence="1" id="KW-1133">Transmembrane helix</keyword>
<evidence type="ECO:0000313" key="2">
    <source>
        <dbReference type="EMBL" id="KAI6652334.1"/>
    </source>
</evidence>
<dbReference type="Proteomes" id="UP001165289">
    <property type="component" value="Unassembled WGS sequence"/>
</dbReference>
<organism evidence="2 3">
    <name type="scientific">Oopsacas minuta</name>
    <dbReference type="NCBI Taxonomy" id="111878"/>
    <lineage>
        <taxon>Eukaryota</taxon>
        <taxon>Metazoa</taxon>
        <taxon>Porifera</taxon>
        <taxon>Hexactinellida</taxon>
        <taxon>Hexasterophora</taxon>
        <taxon>Lyssacinosida</taxon>
        <taxon>Leucopsacidae</taxon>
        <taxon>Oopsacas</taxon>
    </lineage>
</organism>
<keyword evidence="3" id="KW-1185">Reference proteome</keyword>
<accession>A0AAV7JTT5</accession>
<keyword evidence="1" id="KW-0472">Membrane</keyword>
<dbReference type="AlphaFoldDB" id="A0AAV7JTT5"/>
<protein>
    <submittedName>
        <fullName evidence="2">Uncharacterized protein</fullName>
    </submittedName>
</protein>
<reference evidence="2 3" key="1">
    <citation type="journal article" date="2023" name="BMC Biol.">
        <title>The compact genome of the sponge Oopsacas minuta (Hexactinellida) is lacking key metazoan core genes.</title>
        <authorList>
            <person name="Santini S."/>
            <person name="Schenkelaars Q."/>
            <person name="Jourda C."/>
            <person name="Duchesne M."/>
            <person name="Belahbib H."/>
            <person name="Rocher C."/>
            <person name="Selva M."/>
            <person name="Riesgo A."/>
            <person name="Vervoort M."/>
            <person name="Leys S.P."/>
            <person name="Kodjabachian L."/>
            <person name="Le Bivic A."/>
            <person name="Borchiellini C."/>
            <person name="Claverie J.M."/>
            <person name="Renard E."/>
        </authorList>
    </citation>
    <scope>NUCLEOTIDE SEQUENCE [LARGE SCALE GENOMIC DNA]</scope>
    <source>
        <strain evidence="2">SPO-2</strain>
    </source>
</reference>
<keyword evidence="1" id="KW-0812">Transmembrane</keyword>
<feature type="transmembrane region" description="Helical" evidence="1">
    <location>
        <begin position="12"/>
        <end position="32"/>
    </location>
</feature>
<evidence type="ECO:0000256" key="1">
    <source>
        <dbReference type="SAM" id="Phobius"/>
    </source>
</evidence>
<proteinExistence type="predicted"/>
<sequence length="123" mass="14440">MEKLLDNLWWYFVTVATLLSVTLGMAWIIQAAKNKYRFVFRCIHGKQRQKMSVEPRGMTADSALRLNKSRRSHSLVRRTRSLPIVIQDPNYVRNNRTNRKSALTDVCSLSTIREEYTPISNFY</sequence>
<evidence type="ECO:0000313" key="3">
    <source>
        <dbReference type="Proteomes" id="UP001165289"/>
    </source>
</evidence>